<dbReference type="GO" id="GO:0003700">
    <property type="term" value="F:DNA-binding transcription factor activity"/>
    <property type="evidence" value="ECO:0007669"/>
    <property type="project" value="TreeGrafter"/>
</dbReference>
<dbReference type="SMART" id="SM00354">
    <property type="entry name" value="HTH_LACI"/>
    <property type="match status" value="1"/>
</dbReference>
<evidence type="ECO:0000256" key="2">
    <source>
        <dbReference type="ARBA" id="ARBA00023125"/>
    </source>
</evidence>
<dbReference type="CDD" id="cd01392">
    <property type="entry name" value="HTH_LacI"/>
    <property type="match status" value="1"/>
</dbReference>
<dbReference type="Gene3D" id="3.40.50.2300">
    <property type="match status" value="2"/>
</dbReference>
<evidence type="ECO:0000313" key="5">
    <source>
        <dbReference type="EMBL" id="QBO35959.1"/>
    </source>
</evidence>
<feature type="domain" description="HTH lacI-type" evidence="4">
    <location>
        <begin position="8"/>
        <end position="48"/>
    </location>
</feature>
<proteinExistence type="predicted"/>
<dbReference type="SUPFAM" id="SSF53822">
    <property type="entry name" value="Periplasmic binding protein-like I"/>
    <property type="match status" value="1"/>
</dbReference>
<dbReference type="Proteomes" id="UP000292886">
    <property type="component" value="Chromosome"/>
</dbReference>
<name>A0A4P6YT81_9LACO</name>
<evidence type="ECO:0000259" key="4">
    <source>
        <dbReference type="PROSITE" id="PS50932"/>
    </source>
</evidence>
<dbReference type="Gene3D" id="1.10.260.40">
    <property type="entry name" value="lambda repressor-like DNA-binding domains"/>
    <property type="match status" value="1"/>
</dbReference>
<dbReference type="KEGG" id="wei:EQG49_05545"/>
<dbReference type="OrthoDB" id="9775106at2"/>
<organism evidence="5 6">
    <name type="scientific">Periweissella cryptocerci</name>
    <dbReference type="NCBI Taxonomy" id="2506420"/>
    <lineage>
        <taxon>Bacteria</taxon>
        <taxon>Bacillati</taxon>
        <taxon>Bacillota</taxon>
        <taxon>Bacilli</taxon>
        <taxon>Lactobacillales</taxon>
        <taxon>Lactobacillaceae</taxon>
        <taxon>Periweissella</taxon>
    </lineage>
</organism>
<dbReference type="Pfam" id="PF13377">
    <property type="entry name" value="Peripla_BP_3"/>
    <property type="match status" value="1"/>
</dbReference>
<dbReference type="RefSeq" id="WP_133363038.1">
    <property type="nucleotide sequence ID" value="NZ_CP037940.1"/>
</dbReference>
<keyword evidence="1" id="KW-0805">Transcription regulation</keyword>
<dbReference type="PANTHER" id="PTHR30146">
    <property type="entry name" value="LACI-RELATED TRANSCRIPTIONAL REPRESSOR"/>
    <property type="match status" value="1"/>
</dbReference>
<evidence type="ECO:0000256" key="3">
    <source>
        <dbReference type="ARBA" id="ARBA00023163"/>
    </source>
</evidence>
<dbReference type="InterPro" id="IPR046335">
    <property type="entry name" value="LacI/GalR-like_sensor"/>
</dbReference>
<dbReference type="SUPFAM" id="SSF47413">
    <property type="entry name" value="lambda repressor-like DNA-binding domains"/>
    <property type="match status" value="1"/>
</dbReference>
<keyword evidence="2" id="KW-0238">DNA-binding</keyword>
<evidence type="ECO:0000313" key="6">
    <source>
        <dbReference type="Proteomes" id="UP000292886"/>
    </source>
</evidence>
<accession>A0A4P6YT81</accession>
<dbReference type="InterPro" id="IPR000843">
    <property type="entry name" value="HTH_LacI"/>
</dbReference>
<dbReference type="AlphaFoldDB" id="A0A4P6YT81"/>
<reference evidence="6" key="1">
    <citation type="submission" date="2019-03" db="EMBL/GenBank/DDBJ databases">
        <title>Weissella sp. 26KH-42 Genome sequencing.</title>
        <authorList>
            <person name="Heo J."/>
            <person name="Kim S.-J."/>
            <person name="Kim J.-S."/>
            <person name="Hong S.-B."/>
            <person name="Kwon S.-W."/>
        </authorList>
    </citation>
    <scope>NUCLEOTIDE SEQUENCE [LARGE SCALE GENOMIC DNA]</scope>
    <source>
        <strain evidence="6">26KH-42</strain>
    </source>
</reference>
<keyword evidence="6" id="KW-1185">Reference proteome</keyword>
<dbReference type="InterPro" id="IPR028082">
    <property type="entry name" value="Peripla_BP_I"/>
</dbReference>
<gene>
    <name evidence="5" type="ORF">EQG49_05545</name>
</gene>
<dbReference type="PANTHER" id="PTHR30146:SF109">
    <property type="entry name" value="HTH-TYPE TRANSCRIPTIONAL REGULATOR GALS"/>
    <property type="match status" value="1"/>
</dbReference>
<dbReference type="CDD" id="cd06284">
    <property type="entry name" value="PBP1_LacI-like"/>
    <property type="match status" value="1"/>
</dbReference>
<dbReference type="PROSITE" id="PS50932">
    <property type="entry name" value="HTH_LACI_2"/>
    <property type="match status" value="1"/>
</dbReference>
<dbReference type="EMBL" id="CP037940">
    <property type="protein sequence ID" value="QBO35959.1"/>
    <property type="molecule type" value="Genomic_DNA"/>
</dbReference>
<sequence>MPKKLNAYDIAKVAHVSPATVSRVLNHKNNVNLVTAQKVEEAVAQLGFEREKDKYATKIIMVNIPNISNIFYANIIEGINAAANANNYQVIINQTQLSDDNIQNFLELVKNLHVYGLVTLTALPNYVLNKLLNIIRVVQCNEFNPDVDLPYVSIDDYAAAKNATNQLIKSGKKNLCIINGPKSFRYSRERERGFIDALKENDLPINPDWLTSIPAVKYEIALPIVSQLLSSQKHPDAFFCASDTIGAAVINSTHKYHLRIPEDIAVVGFDNTVISQILTPSLTTVSQPQFQIGYSAVEMLKTSHQESPHLLLDTEFVVRESI</sequence>
<dbReference type="InterPro" id="IPR010982">
    <property type="entry name" value="Lambda_DNA-bd_dom_sf"/>
</dbReference>
<dbReference type="Pfam" id="PF00356">
    <property type="entry name" value="LacI"/>
    <property type="match status" value="1"/>
</dbReference>
<protein>
    <submittedName>
        <fullName evidence="5">LacI family transcriptional regulator</fullName>
    </submittedName>
</protein>
<keyword evidence="3" id="KW-0804">Transcription</keyword>
<evidence type="ECO:0000256" key="1">
    <source>
        <dbReference type="ARBA" id="ARBA00023015"/>
    </source>
</evidence>
<dbReference type="GO" id="GO:0000976">
    <property type="term" value="F:transcription cis-regulatory region binding"/>
    <property type="evidence" value="ECO:0007669"/>
    <property type="project" value="TreeGrafter"/>
</dbReference>